<evidence type="ECO:0000259" key="7">
    <source>
        <dbReference type="Pfam" id="PF04138"/>
    </source>
</evidence>
<evidence type="ECO:0000256" key="1">
    <source>
        <dbReference type="ARBA" id="ARBA00004141"/>
    </source>
</evidence>
<dbReference type="HOGENOM" id="CLU_083873_0_1_11"/>
<protein>
    <recommendedName>
        <fullName evidence="7">GtrA/DPMS transmembrane domain-containing protein</fullName>
    </recommendedName>
</protein>
<evidence type="ECO:0000256" key="4">
    <source>
        <dbReference type="ARBA" id="ARBA00022989"/>
    </source>
</evidence>
<comment type="subcellular location">
    <subcellularLocation>
        <location evidence="1">Membrane</location>
        <topology evidence="1">Multi-pass membrane protein</topology>
    </subcellularLocation>
</comment>
<dbReference type="EMBL" id="FO117623">
    <property type="protein sequence ID" value="CCG04969.1"/>
    <property type="molecule type" value="Genomic_DNA"/>
</dbReference>
<accession>H6RL02</accession>
<dbReference type="Pfam" id="PF04138">
    <property type="entry name" value="GtrA_DPMS_TM"/>
    <property type="match status" value="1"/>
</dbReference>
<feature type="transmembrane region" description="Helical" evidence="6">
    <location>
        <begin position="21"/>
        <end position="42"/>
    </location>
</feature>
<dbReference type="GO" id="GO:0000271">
    <property type="term" value="P:polysaccharide biosynthetic process"/>
    <property type="evidence" value="ECO:0007669"/>
    <property type="project" value="InterPro"/>
</dbReference>
<dbReference type="InterPro" id="IPR051401">
    <property type="entry name" value="GtrA_CellWall_Glycosyl"/>
</dbReference>
<feature type="transmembrane region" description="Helical" evidence="6">
    <location>
        <begin position="48"/>
        <end position="68"/>
    </location>
</feature>
<proteinExistence type="inferred from homology"/>
<dbReference type="InterPro" id="IPR007267">
    <property type="entry name" value="GtrA_DPMS_TM"/>
</dbReference>
<dbReference type="PANTHER" id="PTHR38459">
    <property type="entry name" value="PROPHAGE BACTOPRENOL-LINKED GLUCOSE TRANSLOCASE HOMOLOG"/>
    <property type="match status" value="1"/>
</dbReference>
<evidence type="ECO:0000256" key="3">
    <source>
        <dbReference type="ARBA" id="ARBA00022692"/>
    </source>
</evidence>
<keyword evidence="4 6" id="KW-1133">Transmembrane helix</keyword>
<evidence type="ECO:0000256" key="6">
    <source>
        <dbReference type="SAM" id="Phobius"/>
    </source>
</evidence>
<comment type="similarity">
    <text evidence="2">Belongs to the GtrA family.</text>
</comment>
<organism evidence="8 9">
    <name type="scientific">Blastococcus saxobsidens (strain DD2)</name>
    <dbReference type="NCBI Taxonomy" id="1146883"/>
    <lineage>
        <taxon>Bacteria</taxon>
        <taxon>Bacillati</taxon>
        <taxon>Actinomycetota</taxon>
        <taxon>Actinomycetes</taxon>
        <taxon>Geodermatophilales</taxon>
        <taxon>Geodermatophilaceae</taxon>
        <taxon>Blastococcus</taxon>
    </lineage>
</organism>
<feature type="domain" description="GtrA/DPMS transmembrane" evidence="7">
    <location>
        <begin position="24"/>
        <end position="143"/>
    </location>
</feature>
<reference evidence="8 9" key="1">
    <citation type="journal article" date="2012" name="J. Bacteriol.">
        <title>Genome Sequence of Blastococcus saxobsidens DD2, a Stone-Inhabiting Bacterium.</title>
        <authorList>
            <person name="Chouaia B."/>
            <person name="Crotti E."/>
            <person name="Brusetti L."/>
            <person name="Daffonchio D."/>
            <person name="Essoussi I."/>
            <person name="Nouioui I."/>
            <person name="Sbissi I."/>
            <person name="Ghodhbane-Gtari F."/>
            <person name="Gtari M."/>
            <person name="Vacherie B."/>
            <person name="Barbe V."/>
            <person name="Medigue C."/>
            <person name="Gury J."/>
            <person name="Pujic P."/>
            <person name="Normand P."/>
        </authorList>
    </citation>
    <scope>NUCLEOTIDE SEQUENCE [LARGE SCALE GENOMIC DNA]</scope>
    <source>
        <strain evidence="8 9">DD2</strain>
    </source>
</reference>
<dbReference type="AlphaFoldDB" id="H6RL02"/>
<dbReference type="Proteomes" id="UP000007517">
    <property type="component" value="Chromosome"/>
</dbReference>
<gene>
    <name evidence="8" type="ordered locus">BLASA_4142</name>
</gene>
<evidence type="ECO:0000313" key="9">
    <source>
        <dbReference type="Proteomes" id="UP000007517"/>
    </source>
</evidence>
<dbReference type="PANTHER" id="PTHR38459:SF1">
    <property type="entry name" value="PROPHAGE BACTOPRENOL-LINKED GLUCOSE TRANSLOCASE HOMOLOG"/>
    <property type="match status" value="1"/>
</dbReference>
<evidence type="ECO:0000313" key="8">
    <source>
        <dbReference type="EMBL" id="CCG04969.1"/>
    </source>
</evidence>
<keyword evidence="5 6" id="KW-0472">Membrane</keyword>
<evidence type="ECO:0000256" key="2">
    <source>
        <dbReference type="ARBA" id="ARBA00009399"/>
    </source>
</evidence>
<dbReference type="GO" id="GO:0005886">
    <property type="term" value="C:plasma membrane"/>
    <property type="evidence" value="ECO:0007669"/>
    <property type="project" value="TreeGrafter"/>
</dbReference>
<dbReference type="OrthoDB" id="9807815at2"/>
<feature type="transmembrane region" description="Helical" evidence="6">
    <location>
        <begin position="117"/>
        <end position="136"/>
    </location>
</feature>
<reference evidence="9" key="2">
    <citation type="submission" date="2012-02" db="EMBL/GenBank/DDBJ databases">
        <title>Complete genome sequence of Blastococcus saxobsidens strain DD2.</title>
        <authorList>
            <person name="Genoscope."/>
        </authorList>
    </citation>
    <scope>NUCLEOTIDE SEQUENCE [LARGE SCALE GENOMIC DNA]</scope>
    <source>
        <strain evidence="9">DD2</strain>
    </source>
</reference>
<keyword evidence="3 6" id="KW-0812">Transmembrane</keyword>
<dbReference type="RefSeq" id="WP_014377841.1">
    <property type="nucleotide sequence ID" value="NC_016943.1"/>
</dbReference>
<name>H6RL02_BLASD</name>
<dbReference type="KEGG" id="bsd:BLASA_4142"/>
<sequence length="159" mass="17066">MPPATGSSARRLSWGLLARELSAFGVVGAICFAIDVLLFQVLYAHAGLGAVTAKLLATLASMSVAFVGHRFWSFSHRARTGLQRESVRFAVINGAALLLGLAVVGFVRYPLQQESALVLQLANIGSIALGTVIRYVGYRQWVFPAHPAAPEADVTTRMR</sequence>
<feature type="transmembrane region" description="Helical" evidence="6">
    <location>
        <begin position="89"/>
        <end position="111"/>
    </location>
</feature>
<dbReference type="eggNOG" id="COG2246">
    <property type="taxonomic scope" value="Bacteria"/>
</dbReference>
<dbReference type="STRING" id="1146883.BLASA_4142"/>
<keyword evidence="9" id="KW-1185">Reference proteome</keyword>
<evidence type="ECO:0000256" key="5">
    <source>
        <dbReference type="ARBA" id="ARBA00023136"/>
    </source>
</evidence>